<dbReference type="InterPro" id="IPR004853">
    <property type="entry name" value="Sugar_P_trans_dom"/>
</dbReference>
<gene>
    <name evidence="8" type="ORF">PBRA_009423</name>
</gene>
<evidence type="ECO:0000256" key="6">
    <source>
        <dbReference type="SAM" id="Phobius"/>
    </source>
</evidence>
<proteinExistence type="predicted"/>
<evidence type="ECO:0000256" key="3">
    <source>
        <dbReference type="ARBA" id="ARBA00022989"/>
    </source>
</evidence>
<feature type="transmembrane region" description="Helical" evidence="6">
    <location>
        <begin position="52"/>
        <end position="71"/>
    </location>
</feature>
<protein>
    <recommendedName>
        <fullName evidence="7">Sugar phosphate transporter domain-containing protein</fullName>
    </recommendedName>
</protein>
<dbReference type="GO" id="GO:0016020">
    <property type="term" value="C:membrane"/>
    <property type="evidence" value="ECO:0007669"/>
    <property type="project" value="UniProtKB-SubCell"/>
</dbReference>
<evidence type="ECO:0000256" key="4">
    <source>
        <dbReference type="ARBA" id="ARBA00023136"/>
    </source>
</evidence>
<dbReference type="AlphaFoldDB" id="A0A0G4J7E6"/>
<evidence type="ECO:0000259" key="7">
    <source>
        <dbReference type="Pfam" id="PF03151"/>
    </source>
</evidence>
<dbReference type="Proteomes" id="UP000039324">
    <property type="component" value="Unassembled WGS sequence"/>
</dbReference>
<sequence>MLPSSPATRRRLIVSVSAASLYAVVSIALTLLNKALFYSFAFSQTRILGLGQFVSAIVFLQAFSAYGLVTLPRFSIDVVGQIWPLSASYLIMVVCGFAAMRGTNLVMFGVLRRTGIILVLVLEYVLLNNRPTRLVVMSTVVMVLGVVVAGAADLSYDPVGYLFAFITNLATAIYIVLIKFYKETLNLDAFGMLFYNAILSTPVLVVISLFNHDFADMADFEDINNAAFWFDPILIVDGAERMTAGPLCRCVFILSCSLGFAINYSVFLNTSVNSPLTQTVTGQLKDILVLLLGVVIFRDTPFSALNAFGVTLSVIGSIVYASVKYGEMSGRAPHRHASPARSPMESVKLVDAASNGTHSMRRKHRAEVASESDAADTPSPSLRGTGTS</sequence>
<evidence type="ECO:0000256" key="2">
    <source>
        <dbReference type="ARBA" id="ARBA00022692"/>
    </source>
</evidence>
<feature type="transmembrane region" description="Helical" evidence="6">
    <location>
        <begin position="105"/>
        <end position="127"/>
    </location>
</feature>
<feature type="transmembrane region" description="Helical" evidence="6">
    <location>
        <begin position="158"/>
        <end position="177"/>
    </location>
</feature>
<feature type="region of interest" description="Disordered" evidence="5">
    <location>
        <begin position="331"/>
        <end position="388"/>
    </location>
</feature>
<dbReference type="OrthoDB" id="417037at2759"/>
<comment type="subcellular location">
    <subcellularLocation>
        <location evidence="1">Membrane</location>
        <topology evidence="1">Multi-pass membrane protein</topology>
    </subcellularLocation>
</comment>
<evidence type="ECO:0000313" key="8">
    <source>
        <dbReference type="EMBL" id="CEP03538.1"/>
    </source>
</evidence>
<organism evidence="8 9">
    <name type="scientific">Plasmodiophora brassicae</name>
    <name type="common">Clubroot disease agent</name>
    <dbReference type="NCBI Taxonomy" id="37360"/>
    <lineage>
        <taxon>Eukaryota</taxon>
        <taxon>Sar</taxon>
        <taxon>Rhizaria</taxon>
        <taxon>Endomyxa</taxon>
        <taxon>Phytomyxea</taxon>
        <taxon>Plasmodiophorida</taxon>
        <taxon>Plasmodiophoridae</taxon>
        <taxon>Plasmodiophora</taxon>
    </lineage>
</organism>
<feature type="transmembrane region" description="Helical" evidence="6">
    <location>
        <begin position="303"/>
        <end position="323"/>
    </location>
</feature>
<keyword evidence="9" id="KW-1185">Reference proteome</keyword>
<keyword evidence="2 6" id="KW-0812">Transmembrane</keyword>
<dbReference type="EMBL" id="CDSF01000147">
    <property type="protein sequence ID" value="CEP03538.1"/>
    <property type="molecule type" value="Genomic_DNA"/>
</dbReference>
<feature type="compositionally biased region" description="Polar residues" evidence="5">
    <location>
        <begin position="378"/>
        <end position="388"/>
    </location>
</feature>
<dbReference type="InterPro" id="IPR050186">
    <property type="entry name" value="TPT_transporter"/>
</dbReference>
<evidence type="ECO:0000256" key="5">
    <source>
        <dbReference type="SAM" id="MobiDB-lite"/>
    </source>
</evidence>
<reference evidence="8 9" key="1">
    <citation type="submission" date="2015-02" db="EMBL/GenBank/DDBJ databases">
        <authorList>
            <person name="Chooi Y.-H."/>
        </authorList>
    </citation>
    <scope>NUCLEOTIDE SEQUENCE [LARGE SCALE GENOMIC DNA]</scope>
    <source>
        <strain evidence="8">E3</strain>
    </source>
</reference>
<accession>A0A0G4J7E6</accession>
<keyword evidence="4 6" id="KW-0472">Membrane</keyword>
<evidence type="ECO:0000256" key="1">
    <source>
        <dbReference type="ARBA" id="ARBA00004141"/>
    </source>
</evidence>
<name>A0A0G4J7E6_PLABS</name>
<evidence type="ECO:0000313" key="9">
    <source>
        <dbReference type="Proteomes" id="UP000039324"/>
    </source>
</evidence>
<feature type="transmembrane region" description="Helical" evidence="6">
    <location>
        <begin position="12"/>
        <end position="32"/>
    </location>
</feature>
<dbReference type="OMA" id="ERTINFP"/>
<feature type="transmembrane region" description="Helical" evidence="6">
    <location>
        <begin position="189"/>
        <end position="210"/>
    </location>
</feature>
<feature type="transmembrane region" description="Helical" evidence="6">
    <location>
        <begin position="134"/>
        <end position="152"/>
    </location>
</feature>
<dbReference type="PANTHER" id="PTHR11132">
    <property type="entry name" value="SOLUTE CARRIER FAMILY 35"/>
    <property type="match status" value="1"/>
</dbReference>
<feature type="transmembrane region" description="Helical" evidence="6">
    <location>
        <begin position="78"/>
        <end position="99"/>
    </location>
</feature>
<feature type="domain" description="Sugar phosphate transporter" evidence="7">
    <location>
        <begin position="24"/>
        <end position="320"/>
    </location>
</feature>
<dbReference type="Pfam" id="PF03151">
    <property type="entry name" value="TPT"/>
    <property type="match status" value="1"/>
</dbReference>
<keyword evidence="3 6" id="KW-1133">Transmembrane helix</keyword>
<dbReference type="STRING" id="37360.A0A0G4J7E6"/>